<keyword evidence="2" id="KW-1185">Reference proteome</keyword>
<dbReference type="EMBL" id="FXTO01000001">
    <property type="protein sequence ID" value="SMO38803.1"/>
    <property type="molecule type" value="Genomic_DNA"/>
</dbReference>
<accession>A0A521AVD4</accession>
<reference evidence="1 2" key="1">
    <citation type="submission" date="2017-05" db="EMBL/GenBank/DDBJ databases">
        <authorList>
            <person name="Varghese N."/>
            <person name="Submissions S."/>
        </authorList>
    </citation>
    <scope>NUCLEOTIDE SEQUENCE [LARGE SCALE GENOMIC DNA]</scope>
    <source>
        <strain evidence="1 2">DSM 29506</strain>
    </source>
</reference>
<dbReference type="OrthoDB" id="7956241at2"/>
<organism evidence="1 2">
    <name type="scientific">Thalassovita litoralis</name>
    <dbReference type="NCBI Taxonomy" id="1010611"/>
    <lineage>
        <taxon>Bacteria</taxon>
        <taxon>Pseudomonadati</taxon>
        <taxon>Pseudomonadota</taxon>
        <taxon>Alphaproteobacteria</taxon>
        <taxon>Rhodobacterales</taxon>
        <taxon>Roseobacteraceae</taxon>
        <taxon>Thalassovita</taxon>
    </lineage>
</organism>
<evidence type="ECO:0008006" key="3">
    <source>
        <dbReference type="Google" id="ProtNLM"/>
    </source>
</evidence>
<gene>
    <name evidence="1" type="ORF">SAMN06265173_101386</name>
</gene>
<name>A0A521AVD4_9RHOB</name>
<sequence>MISKRASSIALMVGTVGLALGSGYFMENSAPTMSRHVKPAPIQVAEIPAGSAAQDMGLAKLEFTASPLPEIPADIFQELNMPAHGATRAAVTEQEIRVPEAVPSKGGFDCAVDMTAQVSVAAMVNIELHASCLPDTRVTLHHNGVMISEVTDARGELFVTMPALTEKAVFIADLGRGKGATAIVDVPSLQFYDRAVVQWQGDAGINLHALEFGAGFGEDGHIWAEQIGSLEKTVRGEGGFMTQMGDPDLSESLQAQVYTFPSGTASRSGDIRLEIDAEVTTANCGRDISAQSMQVSEAGQPHVQELQLSMPDCDAVGEFLVLKNVLEDLKIASK</sequence>
<protein>
    <recommendedName>
        <fullName evidence="3">Translocase</fullName>
    </recommendedName>
</protein>
<dbReference type="Proteomes" id="UP000316030">
    <property type="component" value="Unassembled WGS sequence"/>
</dbReference>
<evidence type="ECO:0000313" key="1">
    <source>
        <dbReference type="EMBL" id="SMO38803.1"/>
    </source>
</evidence>
<dbReference type="RefSeq" id="WP_142491681.1">
    <property type="nucleotide sequence ID" value="NZ_FXTO01000001.1"/>
</dbReference>
<evidence type="ECO:0000313" key="2">
    <source>
        <dbReference type="Proteomes" id="UP000316030"/>
    </source>
</evidence>
<dbReference type="AlphaFoldDB" id="A0A521AVD4"/>
<proteinExistence type="predicted"/>